<proteinExistence type="predicted"/>
<dbReference type="InterPro" id="IPR003795">
    <property type="entry name" value="DUF192"/>
</dbReference>
<dbReference type="EMBL" id="CP012154">
    <property type="protein sequence ID" value="AKS43406.1"/>
    <property type="molecule type" value="Genomic_DNA"/>
</dbReference>
<keyword evidence="2" id="KW-1185">Reference proteome</keyword>
<dbReference type="PANTHER" id="PTHR37953">
    <property type="entry name" value="UPF0127 PROTEIN MJ1496"/>
    <property type="match status" value="1"/>
</dbReference>
<dbReference type="InterPro" id="IPR038695">
    <property type="entry name" value="Saro_0823-like_sf"/>
</dbReference>
<dbReference type="Gene3D" id="2.60.120.1140">
    <property type="entry name" value="Protein of unknown function DUF192"/>
    <property type="match status" value="1"/>
</dbReference>
<protein>
    <submittedName>
        <fullName evidence="1">ACR family protein</fullName>
    </submittedName>
</protein>
<evidence type="ECO:0000313" key="1">
    <source>
        <dbReference type="EMBL" id="AKS43406.1"/>
    </source>
</evidence>
<sequence>MKIRALAMLILMSSLVACQATEPYIEFNGERFFVEIADDDQERAQGLMFRDEMAADRGMLFIFSREDWRSFWMRNTRIPLDIIYLDEDMKVVSIAADTPPCRTQRCPNYPSTGPAKYVLELNAGQAARLGMGPGDQLSVGNLQLP</sequence>
<dbReference type="Pfam" id="PF02643">
    <property type="entry name" value="DUF192"/>
    <property type="match status" value="1"/>
</dbReference>
<dbReference type="PROSITE" id="PS51257">
    <property type="entry name" value="PROKAR_LIPOPROTEIN"/>
    <property type="match status" value="1"/>
</dbReference>
<dbReference type="PATRIC" id="fig|1579979.3.peg.3124"/>
<dbReference type="OrthoDB" id="5526466at2"/>
<accession>A0A0K0Y0K6</accession>
<dbReference type="KEGG" id="wma:WM2015_3054"/>
<dbReference type="PANTHER" id="PTHR37953:SF1">
    <property type="entry name" value="UPF0127 PROTEIN MJ1496"/>
    <property type="match status" value="1"/>
</dbReference>
<dbReference type="AlphaFoldDB" id="A0A0K0Y0K6"/>
<name>A0A0K0Y0K6_9GAMM</name>
<dbReference type="Proteomes" id="UP000066624">
    <property type="component" value="Chromosome"/>
</dbReference>
<gene>
    <name evidence="1" type="ORF">WM2015_3054</name>
</gene>
<reference evidence="1 2" key="1">
    <citation type="submission" date="2015-07" db="EMBL/GenBank/DDBJ databases">
        <authorList>
            <person name="Noorani M."/>
        </authorList>
    </citation>
    <scope>NUCLEOTIDE SEQUENCE [LARGE SCALE GENOMIC DNA]</scope>
    <source>
        <strain evidence="1 2">KCTC 42284</strain>
    </source>
</reference>
<evidence type="ECO:0000313" key="2">
    <source>
        <dbReference type="Proteomes" id="UP000066624"/>
    </source>
</evidence>
<dbReference type="RefSeq" id="WP_049726894.1">
    <property type="nucleotide sequence ID" value="NZ_CP012154.1"/>
</dbReference>
<organism evidence="1 2">
    <name type="scientific">Wenzhouxiangella marina</name>
    <dbReference type="NCBI Taxonomy" id="1579979"/>
    <lineage>
        <taxon>Bacteria</taxon>
        <taxon>Pseudomonadati</taxon>
        <taxon>Pseudomonadota</taxon>
        <taxon>Gammaproteobacteria</taxon>
        <taxon>Chromatiales</taxon>
        <taxon>Wenzhouxiangellaceae</taxon>
        <taxon>Wenzhouxiangella</taxon>
    </lineage>
</organism>